<dbReference type="AlphaFoldDB" id="A0A4P2QWV7"/>
<protein>
    <recommendedName>
        <fullName evidence="4">OmpA-like domain-containing protein</fullName>
    </recommendedName>
</protein>
<feature type="compositionally biased region" description="Basic and acidic residues" evidence="3">
    <location>
        <begin position="314"/>
        <end position="328"/>
    </location>
</feature>
<feature type="coiled-coil region" evidence="2">
    <location>
        <begin position="734"/>
        <end position="768"/>
    </location>
</feature>
<keyword evidence="2" id="KW-0175">Coiled coil</keyword>
<evidence type="ECO:0000256" key="1">
    <source>
        <dbReference type="PROSITE-ProRule" id="PRU00473"/>
    </source>
</evidence>
<organism evidence="5 6">
    <name type="scientific">Sorangium cellulosum</name>
    <name type="common">Polyangium cellulosum</name>
    <dbReference type="NCBI Taxonomy" id="56"/>
    <lineage>
        <taxon>Bacteria</taxon>
        <taxon>Pseudomonadati</taxon>
        <taxon>Myxococcota</taxon>
        <taxon>Polyangia</taxon>
        <taxon>Polyangiales</taxon>
        <taxon>Polyangiaceae</taxon>
        <taxon>Sorangium</taxon>
    </lineage>
</organism>
<feature type="region of interest" description="Disordered" evidence="3">
    <location>
        <begin position="445"/>
        <end position="478"/>
    </location>
</feature>
<dbReference type="Pfam" id="PF00691">
    <property type="entry name" value="OmpA"/>
    <property type="match status" value="1"/>
</dbReference>
<feature type="region of interest" description="Disordered" evidence="3">
    <location>
        <begin position="302"/>
        <end position="343"/>
    </location>
</feature>
<gene>
    <name evidence="5" type="ORF">SOCE836_068320</name>
</gene>
<dbReference type="PROSITE" id="PS51123">
    <property type="entry name" value="OMPA_2"/>
    <property type="match status" value="1"/>
</dbReference>
<name>A0A4P2QWV7_SORCE</name>
<dbReference type="PANTHER" id="PTHR30329:SF21">
    <property type="entry name" value="LIPOPROTEIN YIAD-RELATED"/>
    <property type="match status" value="1"/>
</dbReference>
<dbReference type="Proteomes" id="UP000295497">
    <property type="component" value="Chromosome"/>
</dbReference>
<evidence type="ECO:0000259" key="4">
    <source>
        <dbReference type="PROSITE" id="PS51123"/>
    </source>
</evidence>
<dbReference type="SUPFAM" id="SSF103088">
    <property type="entry name" value="OmpA-like"/>
    <property type="match status" value="1"/>
</dbReference>
<proteinExistence type="predicted"/>
<dbReference type="InterPro" id="IPR050330">
    <property type="entry name" value="Bact_OuterMem_StrucFunc"/>
</dbReference>
<dbReference type="Gene3D" id="3.30.1330.60">
    <property type="entry name" value="OmpA-like domain"/>
    <property type="match status" value="1"/>
</dbReference>
<feature type="domain" description="OmpA-like" evidence="4">
    <location>
        <begin position="349"/>
        <end position="464"/>
    </location>
</feature>
<dbReference type="GO" id="GO:0016020">
    <property type="term" value="C:membrane"/>
    <property type="evidence" value="ECO:0007669"/>
    <property type="project" value="UniProtKB-UniRule"/>
</dbReference>
<accession>A0A4P2QWV7</accession>
<dbReference type="EMBL" id="CP012672">
    <property type="protein sequence ID" value="AUX34656.1"/>
    <property type="molecule type" value="Genomic_DNA"/>
</dbReference>
<evidence type="ECO:0000313" key="6">
    <source>
        <dbReference type="Proteomes" id="UP000295497"/>
    </source>
</evidence>
<dbReference type="PANTHER" id="PTHR30329">
    <property type="entry name" value="STATOR ELEMENT OF FLAGELLAR MOTOR COMPLEX"/>
    <property type="match status" value="1"/>
</dbReference>
<evidence type="ECO:0000256" key="3">
    <source>
        <dbReference type="SAM" id="MobiDB-lite"/>
    </source>
</evidence>
<evidence type="ECO:0000256" key="2">
    <source>
        <dbReference type="SAM" id="Coils"/>
    </source>
</evidence>
<sequence length="822" mass="88476">MRNSSNLRLAHGGLAEAPELFETTDSKLNIRLHDTRAPFSRWKLRMASARSRATRAFAAAGRAASRRAAALLHRLPSICVGYTAGDQRLHLLLHRKLAPMKHAFLAALSLALAACAGPLAKGPSPDLRLRHVVLYQNGLGYFERTGVMSGERLSLRFREREVDDVLKSMVVVEQNLGPNDTPSTVSALLPRSGQASGPDDPAEVELVFSPAARRPVSIAYAVPTAAWKATYRVILPAKGHKEKRALLQAWALISNIGDEDWSEVDVTLATGAPLSYASNLRTPALLDRPELKGVYDGEGGALAPVLAESSPGSDADRDGVLDHEDACPREPGSPSPQPDRHGCPLAVRAISSEIQILTTVPFDKGSDVVPPRARPLVEELARSLKSVPHIRAFEVEGHASADEAGAADLAARRAAAVRAALLQLGVTAELVTRSHGAEMPLVANDIEENRQRNRRVSLRASDVGPAQAPSPRREAPAVTPEAMEKVPEGAASVDAVAGAFRYAIANPVTLPKKSSALITLINRPVAGEDVLLFRPDPAAPASATHPFRAAQIENRSALGLQPGSVSIFSGGTFVGEGVLTRLLPGQSATIPYAIDSSTEVRATSMTTDVPVRVVSLSRGALRVEDRYRRVTVYEVRPGRDVPETLLIRHARATGFAPQGLPGCTDATPDACLVEKKLAPGAPQKVVVEETRLSQRDIPLVQADSERLSVYLKGSSLPAELRARLDRALALRRALDAASDELDPLRRRRAELIDRAAELRESLRTIERTPQAGKLRQTLLDRLAEVARQSEEIGAKITQRVEDAAMARAELDDTLRDLVIEGR</sequence>
<evidence type="ECO:0000313" key="5">
    <source>
        <dbReference type="EMBL" id="AUX34656.1"/>
    </source>
</evidence>
<dbReference type="InterPro" id="IPR006665">
    <property type="entry name" value="OmpA-like"/>
</dbReference>
<reference evidence="5 6" key="1">
    <citation type="submission" date="2015-09" db="EMBL/GenBank/DDBJ databases">
        <title>Sorangium comparison.</title>
        <authorList>
            <person name="Zaburannyi N."/>
            <person name="Bunk B."/>
            <person name="Overmann J."/>
            <person name="Mueller R."/>
        </authorList>
    </citation>
    <scope>NUCLEOTIDE SEQUENCE [LARGE SCALE GENOMIC DNA]</scope>
    <source>
        <strain evidence="5 6">So ce836</strain>
    </source>
</reference>
<dbReference type="InterPro" id="IPR036737">
    <property type="entry name" value="OmpA-like_sf"/>
</dbReference>
<keyword evidence="1" id="KW-0472">Membrane</keyword>